<gene>
    <name evidence="7" type="ORF">HK100_010853</name>
</gene>
<feature type="region of interest" description="Disordered" evidence="5">
    <location>
        <begin position="359"/>
        <end position="461"/>
    </location>
</feature>
<evidence type="ECO:0000313" key="8">
    <source>
        <dbReference type="Proteomes" id="UP001211907"/>
    </source>
</evidence>
<dbReference type="PANTHER" id="PTHR16684:SF11">
    <property type="entry name" value="CENTROMERE PROTEIN C"/>
    <property type="match status" value="1"/>
</dbReference>
<evidence type="ECO:0000256" key="3">
    <source>
        <dbReference type="ARBA" id="ARBA00023125"/>
    </source>
</evidence>
<comment type="similarity">
    <text evidence="2">Belongs to the CENP-C/MIF2 family.</text>
</comment>
<feature type="region of interest" description="Disordered" evidence="5">
    <location>
        <begin position="1"/>
        <end position="25"/>
    </location>
</feature>
<evidence type="ECO:0000256" key="2">
    <source>
        <dbReference type="ARBA" id="ARBA00010291"/>
    </source>
</evidence>
<dbReference type="EMBL" id="JADGJH010000615">
    <property type="protein sequence ID" value="KAJ3125357.1"/>
    <property type="molecule type" value="Genomic_DNA"/>
</dbReference>
<dbReference type="GO" id="GO:0051382">
    <property type="term" value="P:kinetochore assembly"/>
    <property type="evidence" value="ECO:0007669"/>
    <property type="project" value="InterPro"/>
</dbReference>
<evidence type="ECO:0000259" key="6">
    <source>
        <dbReference type="Pfam" id="PF11699"/>
    </source>
</evidence>
<dbReference type="SUPFAM" id="SSF51182">
    <property type="entry name" value="RmlC-like cupins"/>
    <property type="match status" value="1"/>
</dbReference>
<feature type="region of interest" description="Disordered" evidence="5">
    <location>
        <begin position="659"/>
        <end position="692"/>
    </location>
</feature>
<dbReference type="GO" id="GO:0019237">
    <property type="term" value="F:centromeric DNA binding"/>
    <property type="evidence" value="ECO:0007669"/>
    <property type="project" value="InterPro"/>
</dbReference>
<dbReference type="GO" id="GO:0051315">
    <property type="term" value="P:attachment of mitotic spindle microtubules to kinetochore"/>
    <property type="evidence" value="ECO:0007669"/>
    <property type="project" value="TreeGrafter"/>
</dbReference>
<dbReference type="Gene3D" id="2.60.120.10">
    <property type="entry name" value="Jelly Rolls"/>
    <property type="match status" value="1"/>
</dbReference>
<dbReference type="GO" id="GO:0051455">
    <property type="term" value="P:spindle attachment to meiosis I kinetochore"/>
    <property type="evidence" value="ECO:0007669"/>
    <property type="project" value="TreeGrafter"/>
</dbReference>
<comment type="subcellular location">
    <subcellularLocation>
        <location evidence="1">Nucleus</location>
    </subcellularLocation>
</comment>
<feature type="compositionally biased region" description="Low complexity" evidence="5">
    <location>
        <begin position="366"/>
        <end position="377"/>
    </location>
</feature>
<keyword evidence="8" id="KW-1185">Reference proteome</keyword>
<dbReference type="GO" id="GO:0005634">
    <property type="term" value="C:nucleus"/>
    <property type="evidence" value="ECO:0007669"/>
    <property type="project" value="UniProtKB-SubCell"/>
</dbReference>
<evidence type="ECO:0000256" key="5">
    <source>
        <dbReference type="SAM" id="MobiDB-lite"/>
    </source>
</evidence>
<dbReference type="InterPro" id="IPR028386">
    <property type="entry name" value="CENP-C/Mif2/cnp3"/>
</dbReference>
<protein>
    <recommendedName>
        <fullName evidence="6">Mif2/CENP-C cupin domain-containing protein</fullName>
    </recommendedName>
</protein>
<feature type="compositionally biased region" description="Basic and acidic residues" evidence="5">
    <location>
        <begin position="1025"/>
        <end position="1039"/>
    </location>
</feature>
<dbReference type="GO" id="GO:0000776">
    <property type="term" value="C:kinetochore"/>
    <property type="evidence" value="ECO:0007669"/>
    <property type="project" value="InterPro"/>
</dbReference>
<feature type="compositionally biased region" description="Polar residues" evidence="5">
    <location>
        <begin position="378"/>
        <end position="387"/>
    </location>
</feature>
<evidence type="ECO:0000256" key="4">
    <source>
        <dbReference type="ARBA" id="ARBA00023242"/>
    </source>
</evidence>
<evidence type="ECO:0000256" key="1">
    <source>
        <dbReference type="ARBA" id="ARBA00004123"/>
    </source>
</evidence>
<keyword evidence="4" id="KW-0539">Nucleus</keyword>
<dbReference type="Pfam" id="PF11699">
    <property type="entry name" value="CENP-C_C"/>
    <property type="match status" value="1"/>
</dbReference>
<proteinExistence type="inferred from homology"/>
<dbReference type="InterPro" id="IPR014710">
    <property type="entry name" value="RmlC-like_jellyroll"/>
</dbReference>
<feature type="compositionally biased region" description="Basic and acidic residues" evidence="5">
    <location>
        <begin position="670"/>
        <end position="688"/>
    </location>
</feature>
<keyword evidence="3" id="KW-0238">DNA-binding</keyword>
<dbReference type="PANTHER" id="PTHR16684">
    <property type="entry name" value="CENTROMERE PROTEIN C"/>
    <property type="match status" value="1"/>
</dbReference>
<accession>A0AAD5XEI9</accession>
<organism evidence="7 8">
    <name type="scientific">Physocladia obscura</name>
    <dbReference type="NCBI Taxonomy" id="109957"/>
    <lineage>
        <taxon>Eukaryota</taxon>
        <taxon>Fungi</taxon>
        <taxon>Fungi incertae sedis</taxon>
        <taxon>Chytridiomycota</taxon>
        <taxon>Chytridiomycota incertae sedis</taxon>
        <taxon>Chytridiomycetes</taxon>
        <taxon>Chytridiales</taxon>
        <taxon>Chytriomycetaceae</taxon>
        <taxon>Physocladia</taxon>
    </lineage>
</organism>
<dbReference type="InterPro" id="IPR011051">
    <property type="entry name" value="RmlC_Cupin_sf"/>
</dbReference>
<name>A0AAD5XEI9_9FUNG</name>
<dbReference type="Proteomes" id="UP001211907">
    <property type="component" value="Unassembled WGS sequence"/>
</dbReference>
<feature type="region of interest" description="Disordered" evidence="5">
    <location>
        <begin position="1001"/>
        <end position="1062"/>
    </location>
</feature>
<sequence length="1062" mass="119851">MTTNIENGDIDETQLPPVSRPRIIQPRNRSNKFLDIGVRGRKTGWVPPADLPADANPEDYFRDLDSEPEDVVDVPFNMSEYQFEFPEQFHLHQHEQEHYRLHHRREALRNSRPGSPEYLPSAAKTQNLHPQFSFASKLQNFTDSKPTSPIQQYQQLRTQDQDSPAEVFRKSTLLHRSPVAPSSYQRIKAFNQQQTANPFEANYTTNEHANDRYEFSEPISARKSFNRRHSEIPAVSHRQLLIQQQSHSNPRRELMAPQNSYKNNERSFRENFTGYATSLPKQQMFRNSTEIYDEQGPFDYDDLSGPSKTTHQRPYNSTPVTAAAQYRLQQQFQQSGSIRSNLQQHPRIFTVIPARKQYPHDDNSMNYNQQQANYPQNSTQYGNANNSELEEYEPHSRFSVKRAQLPKSGSRGNESGNDGPSILPATPARIVPKNGSSDSNIVSPRSGNSSKTQLQLHKLKAKPTRYVDADNYDEEPEIGINRNVSPITPAPAVAVANGSSSATTPSFTVNKIAAVKATLSLKATPVVIANSTGKKTSDVNRGKNGKLKLGEIIVAIDIQPENHNNKSSHIEEDEENENQNKETVIMPSSKDPAWVYPLHHKDLEYISAITSAKKGKKPQIPRISIARKLPSPNAGEEIEEHANYYELFPCEDRLQEDQHYNNDYGYSNDKNGHNNDTEKPKSIDEVGKNGKKKHNKIEIDAGNVVVDESNGDEDHKNDTIADFEKIATSSKSPSVKMKTVRQAKIGVVNSKKRAVVDSENEKQVESSSSSSVRVPVKKKLKVVKNKFLPVVNEESGRSKRHRVAPLQYWANEKADYSMRRDEATGTMLPEFVGIIKTETPEEPIHNKKYYKSKVSSYRKRKEHIVLESPVMPVINIETKQEEELHLVFTEDMLKPQVVSGENFQFQRLFNVKNVCGSGIIILPKNGIKPNKSAGSSAVIIYVMCGKVRVLLHRNKFEVGEAAHILVPPGNQFGIENISNEEARLLIVQTRKKFDSSSTSAFEISEQIEPPSEQLQTPVKTVNKSTSKEIAQESKIESAKAKGKKPTVAEEKQKNGKRTGKSK</sequence>
<reference evidence="7" key="1">
    <citation type="submission" date="2020-05" db="EMBL/GenBank/DDBJ databases">
        <title>Phylogenomic resolution of chytrid fungi.</title>
        <authorList>
            <person name="Stajich J.E."/>
            <person name="Amses K."/>
            <person name="Simmons R."/>
            <person name="Seto K."/>
            <person name="Myers J."/>
            <person name="Bonds A."/>
            <person name="Quandt C.A."/>
            <person name="Barry K."/>
            <person name="Liu P."/>
            <person name="Grigoriev I."/>
            <person name="Longcore J.E."/>
            <person name="James T.Y."/>
        </authorList>
    </citation>
    <scope>NUCLEOTIDE SEQUENCE</scope>
    <source>
        <strain evidence="7">JEL0513</strain>
    </source>
</reference>
<evidence type="ECO:0000313" key="7">
    <source>
        <dbReference type="EMBL" id="KAJ3125357.1"/>
    </source>
</evidence>
<dbReference type="AlphaFoldDB" id="A0AAD5XEI9"/>
<feature type="compositionally biased region" description="Polar residues" evidence="5">
    <location>
        <begin position="1012"/>
        <end position="1024"/>
    </location>
</feature>
<dbReference type="InterPro" id="IPR025974">
    <property type="entry name" value="Mif2/CENP-C_cupin"/>
</dbReference>
<comment type="caution">
    <text evidence="7">The sequence shown here is derived from an EMBL/GenBank/DDBJ whole genome shotgun (WGS) entry which is preliminary data.</text>
</comment>
<feature type="compositionally biased region" description="Polar residues" evidence="5">
    <location>
        <begin position="434"/>
        <end position="455"/>
    </location>
</feature>
<feature type="domain" description="Mif2/CENP-C cupin" evidence="6">
    <location>
        <begin position="903"/>
        <end position="988"/>
    </location>
</feature>